<evidence type="ECO:0000256" key="1">
    <source>
        <dbReference type="SAM" id="MobiDB-lite"/>
    </source>
</evidence>
<protein>
    <recommendedName>
        <fullName evidence="2">Reverse transcriptase Ty1/copia-type domain-containing protein</fullName>
    </recommendedName>
</protein>
<reference evidence="3 4" key="1">
    <citation type="submission" date="2019-05" db="EMBL/GenBank/DDBJ databases">
        <title>Mikania micrantha, genome provides insights into the molecular mechanism of rapid growth.</title>
        <authorList>
            <person name="Liu B."/>
        </authorList>
    </citation>
    <scope>NUCLEOTIDE SEQUENCE [LARGE SCALE GENOMIC DNA]</scope>
    <source>
        <strain evidence="3">NLD-2019</strain>
        <tissue evidence="3">Leaf</tissue>
    </source>
</reference>
<dbReference type="Pfam" id="PF07727">
    <property type="entry name" value="RVT_2"/>
    <property type="match status" value="1"/>
</dbReference>
<dbReference type="EMBL" id="SZYD01000008">
    <property type="protein sequence ID" value="KAD5508132.1"/>
    <property type="molecule type" value="Genomic_DNA"/>
</dbReference>
<dbReference type="InterPro" id="IPR043502">
    <property type="entry name" value="DNA/RNA_pol_sf"/>
</dbReference>
<name>A0A5N6NZS0_9ASTR</name>
<evidence type="ECO:0000259" key="2">
    <source>
        <dbReference type="Pfam" id="PF07727"/>
    </source>
</evidence>
<dbReference type="SUPFAM" id="SSF56672">
    <property type="entry name" value="DNA/RNA polymerases"/>
    <property type="match status" value="1"/>
</dbReference>
<dbReference type="AlphaFoldDB" id="A0A5N6NZS0"/>
<comment type="caution">
    <text evidence="3">The sequence shown here is derived from an EMBL/GenBank/DDBJ whole genome shotgun (WGS) entry which is preliminary data.</text>
</comment>
<proteinExistence type="predicted"/>
<keyword evidence="4" id="KW-1185">Reference proteome</keyword>
<feature type="compositionally biased region" description="Polar residues" evidence="1">
    <location>
        <begin position="21"/>
        <end position="31"/>
    </location>
</feature>
<dbReference type="InterPro" id="IPR013103">
    <property type="entry name" value="RVT_2"/>
</dbReference>
<feature type="region of interest" description="Disordered" evidence="1">
    <location>
        <begin position="1"/>
        <end position="34"/>
    </location>
</feature>
<evidence type="ECO:0000313" key="3">
    <source>
        <dbReference type="EMBL" id="KAD5508132.1"/>
    </source>
</evidence>
<evidence type="ECO:0000313" key="4">
    <source>
        <dbReference type="Proteomes" id="UP000326396"/>
    </source>
</evidence>
<dbReference type="OrthoDB" id="997331at2759"/>
<accession>A0A5N6NZS0</accession>
<feature type="domain" description="Reverse transcriptase Ty1/copia-type" evidence="2">
    <location>
        <begin position="67"/>
        <end position="161"/>
    </location>
</feature>
<gene>
    <name evidence="3" type="ORF">E3N88_15835</name>
</gene>
<organism evidence="3 4">
    <name type="scientific">Mikania micrantha</name>
    <name type="common">bitter vine</name>
    <dbReference type="NCBI Taxonomy" id="192012"/>
    <lineage>
        <taxon>Eukaryota</taxon>
        <taxon>Viridiplantae</taxon>
        <taxon>Streptophyta</taxon>
        <taxon>Embryophyta</taxon>
        <taxon>Tracheophyta</taxon>
        <taxon>Spermatophyta</taxon>
        <taxon>Magnoliopsida</taxon>
        <taxon>eudicotyledons</taxon>
        <taxon>Gunneridae</taxon>
        <taxon>Pentapetalae</taxon>
        <taxon>asterids</taxon>
        <taxon>campanulids</taxon>
        <taxon>Asterales</taxon>
        <taxon>Asteraceae</taxon>
        <taxon>Asteroideae</taxon>
        <taxon>Heliantheae alliance</taxon>
        <taxon>Eupatorieae</taxon>
        <taxon>Mikania</taxon>
    </lineage>
</organism>
<dbReference type="Proteomes" id="UP000326396">
    <property type="component" value="Linkage Group LG16"/>
</dbReference>
<sequence>MPPPLPPSTRPQRDRKPNPKYYNSNTVNKTTLHPLPPTLERTTHIQASKDPKWRNAMDAEFNALIQNQTWDLVPVTPHIPIGCKWVFRIKRNSDGSIAKYKARLVAKGFLQQHGKDYFDTFSPVTKPITIGTILSIALSKNWSLRQLDVNNAFFHGTLHEERVDAKCDDFKPQGLKYYLHKLLRGVEEEEGRKVECIAEEMMRKGSIGIMVLGFIRFCRSECVAYRGQRAKTFSA</sequence>